<protein>
    <recommendedName>
        <fullName evidence="1">Circularly permuted ATP-grasp type 2 domain-containing protein</fullName>
    </recommendedName>
</protein>
<dbReference type="InterPro" id="IPR025841">
    <property type="entry name" value="CP_ATPgrasp_2"/>
</dbReference>
<dbReference type="PANTHER" id="PTHR34595">
    <property type="entry name" value="BLR5612 PROTEIN"/>
    <property type="match status" value="1"/>
</dbReference>
<dbReference type="EMBL" id="AP019791">
    <property type="protein sequence ID" value="BBL80483.1"/>
    <property type="molecule type" value="Genomic_DNA"/>
</dbReference>
<dbReference type="Gene3D" id="3.30.1490.270">
    <property type="match status" value="1"/>
</dbReference>
<dbReference type="SUPFAM" id="SSF56059">
    <property type="entry name" value="Glutathione synthetase ATP-binding domain-like"/>
    <property type="match status" value="1"/>
</dbReference>
<evidence type="ECO:0000259" key="1">
    <source>
        <dbReference type="Pfam" id="PF14403"/>
    </source>
</evidence>
<dbReference type="InterPro" id="IPR051680">
    <property type="entry name" value="ATP-dep_Glu-Cys_Ligase-2"/>
</dbReference>
<sequence>MPDGTPRPVYVQLLEELEATGADRWQRRLEKARSLLLEEQRSFGILEGDRTHPTDWFPRIVSASDWERLERGIAQRMRALNAFLLRLEAGKEEVVPEEVLKSSILYDPDTPNRFGPVPVRQVAFDVVAVEDGSGGWEYVVIEENAKMPVGLAPMTRRRAMSERLFFPETYRKLGVRGLDGWLGRLGEALRAASPKGREATLAVVSGGPGDQFYLDHHIYASEMGALLAEPRELRVDGEGYLVHLPSGRRVDVVYERVDEDRLYAEVPGLLRCHLEGKVHVLFAPNSEVVDDKGVYPFVPEMVRRYLGEEPVLKNARTWSLAVAEDRRYVMENFGRLVVKSRGGYGGKEVMIGPEETEEGVERFRRMVESNPVEYVAQPPLEFSTHVLCGVEGGEFVLRDSYADYRVLALAPDPQDPEVVEVVPGALARVAAPGRRITNISSGGKMKDTWVPGR</sequence>
<name>A0A510HNY2_9ACTN</name>
<reference evidence="2" key="1">
    <citation type="journal article" date="2019" name="Microbiol. Resour. Announc.">
        <title>Complete Genome Sequence of Rubrobacter xylanophilus Strain AA3-22, Isolated from Arima Onsen in Japan.</title>
        <authorList>
            <person name="Tomariguchi N."/>
            <person name="Miyazaki K."/>
        </authorList>
    </citation>
    <scope>NUCLEOTIDE SEQUENCE [LARGE SCALE GENOMIC DNA]</scope>
    <source>
        <strain evidence="2">AA3-22</strain>
    </source>
</reference>
<organism evidence="2 3">
    <name type="scientific">Rubrobacter xylanophilus</name>
    <dbReference type="NCBI Taxonomy" id="49319"/>
    <lineage>
        <taxon>Bacteria</taxon>
        <taxon>Bacillati</taxon>
        <taxon>Actinomycetota</taxon>
        <taxon>Rubrobacteria</taxon>
        <taxon>Rubrobacterales</taxon>
        <taxon>Rubrobacteraceae</taxon>
        <taxon>Rubrobacter</taxon>
    </lineage>
</organism>
<evidence type="ECO:0000313" key="3">
    <source>
        <dbReference type="Proteomes" id="UP000318065"/>
    </source>
</evidence>
<dbReference type="Gene3D" id="3.40.50.11290">
    <property type="match status" value="1"/>
</dbReference>
<dbReference type="PIRSF" id="PIRSF005522">
    <property type="entry name" value="UCP005522"/>
    <property type="match status" value="1"/>
</dbReference>
<evidence type="ECO:0000313" key="2">
    <source>
        <dbReference type="EMBL" id="BBL80483.1"/>
    </source>
</evidence>
<dbReference type="Proteomes" id="UP000318065">
    <property type="component" value="Chromosome"/>
</dbReference>
<gene>
    <name evidence="2" type="ORF">RxyAA322_23370</name>
</gene>
<dbReference type="PANTHER" id="PTHR34595:SF7">
    <property type="entry name" value="SLL1039 PROTEIN"/>
    <property type="match status" value="1"/>
</dbReference>
<dbReference type="Pfam" id="PF14403">
    <property type="entry name" value="CP_ATPgrasp_2"/>
    <property type="match status" value="1"/>
</dbReference>
<accession>A0A510HNY2</accession>
<feature type="domain" description="Circularly permuted ATP-grasp type 2" evidence="1">
    <location>
        <begin position="58"/>
        <end position="430"/>
    </location>
</feature>
<dbReference type="InterPro" id="IPR016450">
    <property type="entry name" value="UCP005522"/>
</dbReference>
<keyword evidence="3" id="KW-1185">Reference proteome</keyword>
<proteinExistence type="predicted"/>
<dbReference type="AlphaFoldDB" id="A0A510HNY2"/>